<reference evidence="1" key="1">
    <citation type="submission" date="2021-04" db="EMBL/GenBank/DDBJ databases">
        <title>Genome sequence of Woronichinia naegeliana from Washington state freshwater lake bloom.</title>
        <authorList>
            <person name="Dreher T.W."/>
        </authorList>
    </citation>
    <scope>NUCLEOTIDE SEQUENCE</scope>
    <source>
        <strain evidence="1">WA131</strain>
    </source>
</reference>
<dbReference type="AlphaFoldDB" id="A0A977KTV8"/>
<dbReference type="EMBL" id="CP073041">
    <property type="protein sequence ID" value="UXE59836.1"/>
    <property type="molecule type" value="Genomic_DNA"/>
</dbReference>
<protein>
    <submittedName>
        <fullName evidence="1">DUF4276 family protein</fullName>
    </submittedName>
</protein>
<organism evidence="1">
    <name type="scientific">Woronichinia naegeliana WA131</name>
    <dbReference type="NCBI Taxonomy" id="2824559"/>
    <lineage>
        <taxon>Bacteria</taxon>
        <taxon>Bacillati</taxon>
        <taxon>Cyanobacteriota</taxon>
        <taxon>Cyanophyceae</taxon>
        <taxon>Synechococcales</taxon>
        <taxon>Coelosphaeriaceae</taxon>
        <taxon>Woronichinia</taxon>
    </lineage>
</organism>
<dbReference type="Proteomes" id="UP001065613">
    <property type="component" value="Chromosome"/>
</dbReference>
<proteinExistence type="predicted"/>
<gene>
    <name evidence="1" type="ORF">KA717_29660</name>
</gene>
<name>A0A977KTV8_9CYAN</name>
<accession>A0A977KTV8</accession>
<dbReference type="KEGG" id="wna:KA717_29660"/>
<sequence length="271" mass="31072">MHSIRIWTPESDYDSKAVRCIAEKIIAFYGSDIEIKEASKEAYNKAVQKKMLDKAVNIYLQTSDLVIFLIDYDGIQSNFKRRGEPNSLANRITKVVNSIDNAILIYIRQELEAWLLVDCLGICCYFNNKKDENTRYKQDWINFANKNQHGSTDLIVEAVSGGKGAGEYLEKILSDKINCKINPDLKQKRKNLKNERYNKSNSPEVAKYIEINQRTLARNESLKVFSEYLLMAGIRLILLTLLNGEVFNNHSKIQLQSILTISEKLLLGINL</sequence>
<evidence type="ECO:0000313" key="1">
    <source>
        <dbReference type="EMBL" id="UXE59836.1"/>
    </source>
</evidence>